<feature type="transmembrane region" description="Helical" evidence="10">
    <location>
        <begin position="233"/>
        <end position="250"/>
    </location>
</feature>
<keyword evidence="3 10" id="KW-1003">Cell membrane</keyword>
<evidence type="ECO:0000256" key="1">
    <source>
        <dbReference type="ARBA" id="ARBA00004651"/>
    </source>
</evidence>
<dbReference type="InterPro" id="IPR022645">
    <property type="entry name" value="SecD/SecF_bac"/>
</dbReference>
<dbReference type="GO" id="GO:0065002">
    <property type="term" value="P:intracellular protein transmembrane transport"/>
    <property type="evidence" value="ECO:0007669"/>
    <property type="project" value="UniProtKB-UniRule"/>
</dbReference>
<comment type="similarity">
    <text evidence="10">Belongs to the SecD/SecF family. SecF subfamily.</text>
</comment>
<sequence length="388" mass="41922">MDGQKGPEIEYLKECDMGLHLIPDNLNINFTGARRFFYGASALIFIVCIAALIVSGGPKYGIDFAGGTVAHLKFSQPVAADTLKTALEGLNQPGLVVQGFEDDDGLSYLVRVSDTTTPSPELRASITSTLKEKLPGNAMSIERLESVGPKVGADLRSKAVEAMYYAVLLIAIYISGRFERRWFVAAAMAGGLAGSMYLLGLLGVPKSVLVLLATLVTVGLCWWLRLVYALGSLVSILHDVLITIGVFALMGKEFDLTIIAALLTVLGYSLNDTIIVYDRIRENLQARKDGKLSDLINRSINQTLSRTMLTSLTTLVVITSLLLFGGGIIHDFALVMFIGVLVGTYSSIFVASPILLLFGDTVIAQAEAARLEREEAAKKERNRARALT</sequence>
<keyword evidence="2 10" id="KW-0813">Transport</keyword>
<comment type="caution">
    <text evidence="10">Lacks conserved residue(s) required for the propagation of feature annotation.</text>
</comment>
<feature type="transmembrane region" description="Helical" evidence="10">
    <location>
        <begin position="335"/>
        <end position="358"/>
    </location>
</feature>
<dbReference type="InterPro" id="IPR022646">
    <property type="entry name" value="SecD/SecF_CS"/>
</dbReference>
<keyword evidence="4" id="KW-0997">Cell inner membrane</keyword>
<evidence type="ECO:0000256" key="4">
    <source>
        <dbReference type="ARBA" id="ARBA00022519"/>
    </source>
</evidence>
<dbReference type="NCBIfam" id="TIGR00966">
    <property type="entry name" value="transloc_SecF"/>
    <property type="match status" value="1"/>
</dbReference>
<name>A0A212KDY8_9DELT</name>
<comment type="function">
    <text evidence="10">Part of the Sec protein translocase complex. Interacts with the SecYEG preprotein conducting channel. SecDF uses the proton motive force (PMF) to complete protein translocation after the ATP-dependent function of SecA.</text>
</comment>
<evidence type="ECO:0000256" key="2">
    <source>
        <dbReference type="ARBA" id="ARBA00022448"/>
    </source>
</evidence>
<feature type="transmembrane region" description="Helical" evidence="10">
    <location>
        <begin position="182"/>
        <end position="202"/>
    </location>
</feature>
<dbReference type="HAMAP" id="MF_01464_B">
    <property type="entry name" value="SecF_B"/>
    <property type="match status" value="1"/>
</dbReference>
<evidence type="ECO:0000256" key="5">
    <source>
        <dbReference type="ARBA" id="ARBA00022692"/>
    </source>
</evidence>
<comment type="subcellular location">
    <subcellularLocation>
        <location evidence="1 10">Cell membrane</location>
        <topology evidence="1 10">Multi-pass membrane protein</topology>
    </subcellularLocation>
</comment>
<organism evidence="12">
    <name type="scientific">uncultured delta proteobacterium</name>
    <dbReference type="NCBI Taxonomy" id="34034"/>
    <lineage>
        <taxon>Bacteria</taxon>
        <taxon>Deltaproteobacteria</taxon>
        <taxon>environmental samples</taxon>
    </lineage>
</organism>
<comment type="subunit">
    <text evidence="10">Forms a complex with SecD. Part of the essential Sec protein translocation apparatus which comprises SecA, SecYEG and auxiliary proteins SecDF. Other proteins may also be involved.</text>
</comment>
<feature type="transmembrane region" description="Helical" evidence="10">
    <location>
        <begin position="208"/>
        <end position="226"/>
    </location>
</feature>
<protein>
    <recommendedName>
        <fullName evidence="10">Protein-export membrane protein SecF</fullName>
    </recommendedName>
</protein>
<evidence type="ECO:0000256" key="3">
    <source>
        <dbReference type="ARBA" id="ARBA00022475"/>
    </source>
</evidence>
<gene>
    <name evidence="10 12" type="primary">secF</name>
    <name evidence="12" type="ORF">KL86DPRO_50318</name>
</gene>
<keyword evidence="8 10" id="KW-0811">Translocation</keyword>
<keyword evidence="9 10" id="KW-0472">Membrane</keyword>
<feature type="transmembrane region" description="Helical" evidence="10">
    <location>
        <begin position="256"/>
        <end position="277"/>
    </location>
</feature>
<dbReference type="Pfam" id="PF02355">
    <property type="entry name" value="SecD_SecF_C"/>
    <property type="match status" value="2"/>
</dbReference>
<keyword evidence="5 10" id="KW-0812">Transmembrane</keyword>
<dbReference type="InterPro" id="IPR005665">
    <property type="entry name" value="SecF_bac"/>
</dbReference>
<proteinExistence type="inferred from homology"/>
<evidence type="ECO:0000256" key="9">
    <source>
        <dbReference type="ARBA" id="ARBA00023136"/>
    </source>
</evidence>
<dbReference type="InterPro" id="IPR048634">
    <property type="entry name" value="SecD_SecF_C"/>
</dbReference>
<evidence type="ECO:0000256" key="7">
    <source>
        <dbReference type="ARBA" id="ARBA00022989"/>
    </source>
</evidence>
<dbReference type="EMBL" id="FLUQ01000005">
    <property type="protein sequence ID" value="SBW09916.1"/>
    <property type="molecule type" value="Genomic_DNA"/>
</dbReference>
<dbReference type="InterPro" id="IPR022813">
    <property type="entry name" value="SecD/SecF_arch_bac"/>
</dbReference>
<dbReference type="AlphaFoldDB" id="A0A212KDY8"/>
<evidence type="ECO:0000256" key="6">
    <source>
        <dbReference type="ARBA" id="ARBA00022927"/>
    </source>
</evidence>
<dbReference type="InterPro" id="IPR000731">
    <property type="entry name" value="SSD"/>
</dbReference>
<accession>A0A212KDY8</accession>
<dbReference type="Gene3D" id="1.20.1640.10">
    <property type="entry name" value="Multidrug efflux transporter AcrB transmembrane domain"/>
    <property type="match status" value="1"/>
</dbReference>
<evidence type="ECO:0000313" key="12">
    <source>
        <dbReference type="EMBL" id="SBW09916.1"/>
    </source>
</evidence>
<dbReference type="PANTHER" id="PTHR30081:SF8">
    <property type="entry name" value="PROTEIN TRANSLOCASE SUBUNIT SECF"/>
    <property type="match status" value="1"/>
</dbReference>
<feature type="domain" description="SSD" evidence="11">
    <location>
        <begin position="225"/>
        <end position="357"/>
    </location>
</feature>
<dbReference type="Pfam" id="PF07549">
    <property type="entry name" value="Sec_GG"/>
    <property type="match status" value="1"/>
</dbReference>
<keyword evidence="6 10" id="KW-0653">Protein transport</keyword>
<dbReference type="GO" id="GO:0006605">
    <property type="term" value="P:protein targeting"/>
    <property type="evidence" value="ECO:0007669"/>
    <property type="project" value="UniProtKB-UniRule"/>
</dbReference>
<dbReference type="PROSITE" id="PS50156">
    <property type="entry name" value="SSD"/>
    <property type="match status" value="1"/>
</dbReference>
<dbReference type="SUPFAM" id="SSF82866">
    <property type="entry name" value="Multidrug efflux transporter AcrB transmembrane domain"/>
    <property type="match status" value="2"/>
</dbReference>
<evidence type="ECO:0000259" key="11">
    <source>
        <dbReference type="PROSITE" id="PS50156"/>
    </source>
</evidence>
<evidence type="ECO:0000256" key="8">
    <source>
        <dbReference type="ARBA" id="ARBA00023010"/>
    </source>
</evidence>
<feature type="transmembrane region" description="Helical" evidence="10">
    <location>
        <begin position="36"/>
        <end position="54"/>
    </location>
</feature>
<feature type="transmembrane region" description="Helical" evidence="10">
    <location>
        <begin position="308"/>
        <end position="329"/>
    </location>
</feature>
<dbReference type="PANTHER" id="PTHR30081">
    <property type="entry name" value="PROTEIN-EXPORT MEMBRANE PROTEIN SEC"/>
    <property type="match status" value="1"/>
</dbReference>
<dbReference type="GO" id="GO:0043952">
    <property type="term" value="P:protein transport by the Sec complex"/>
    <property type="evidence" value="ECO:0007669"/>
    <property type="project" value="UniProtKB-UniRule"/>
</dbReference>
<dbReference type="GO" id="GO:0015450">
    <property type="term" value="F:protein-transporting ATPase activity"/>
    <property type="evidence" value="ECO:0007669"/>
    <property type="project" value="InterPro"/>
</dbReference>
<keyword evidence="7 10" id="KW-1133">Transmembrane helix</keyword>
<feature type="transmembrane region" description="Helical" evidence="10">
    <location>
        <begin position="159"/>
        <end position="175"/>
    </location>
</feature>
<dbReference type="GO" id="GO:0005886">
    <property type="term" value="C:plasma membrane"/>
    <property type="evidence" value="ECO:0007669"/>
    <property type="project" value="UniProtKB-SubCell"/>
</dbReference>
<dbReference type="PRINTS" id="PR01755">
    <property type="entry name" value="SECFTRNLCASE"/>
</dbReference>
<evidence type="ECO:0000256" key="10">
    <source>
        <dbReference type="HAMAP-Rule" id="MF_01464"/>
    </source>
</evidence>
<reference evidence="12" key="1">
    <citation type="submission" date="2016-04" db="EMBL/GenBank/DDBJ databases">
        <authorList>
            <person name="Evans L.H."/>
            <person name="Alamgir A."/>
            <person name="Owens N."/>
            <person name="Weber N.D."/>
            <person name="Virtaneva K."/>
            <person name="Barbian K."/>
            <person name="Babar A."/>
            <person name="Rosenke K."/>
        </authorList>
    </citation>
    <scope>NUCLEOTIDE SEQUENCE</scope>
    <source>
        <strain evidence="12">86</strain>
    </source>
</reference>